<gene>
    <name evidence="2" type="ORF">EMK97_10110</name>
</gene>
<dbReference type="PANTHER" id="PTHR43233">
    <property type="entry name" value="FAMILY N-ACETYLTRANSFERASE, PUTATIVE (AFU_ORTHOLOGUE AFUA_6G03350)-RELATED"/>
    <property type="match status" value="1"/>
</dbReference>
<keyword evidence="3" id="KW-1185">Reference proteome</keyword>
<name>A0A4P6P945_9GAMM</name>
<dbReference type="CDD" id="cd04301">
    <property type="entry name" value="NAT_SF"/>
    <property type="match status" value="1"/>
</dbReference>
<dbReference type="PROSITE" id="PS51186">
    <property type="entry name" value="GNAT"/>
    <property type="match status" value="1"/>
</dbReference>
<dbReference type="Proteomes" id="UP000290244">
    <property type="component" value="Chromosome"/>
</dbReference>
<evidence type="ECO:0000259" key="1">
    <source>
        <dbReference type="PROSITE" id="PS51186"/>
    </source>
</evidence>
<dbReference type="GO" id="GO:0016747">
    <property type="term" value="F:acyltransferase activity, transferring groups other than amino-acyl groups"/>
    <property type="evidence" value="ECO:0007669"/>
    <property type="project" value="InterPro"/>
</dbReference>
<feature type="domain" description="N-acetyltransferase" evidence="1">
    <location>
        <begin position="4"/>
        <end position="131"/>
    </location>
</feature>
<sequence length="131" mass="14259">MYQVIEKVASPEDFVRLRKITGLTPRTLIAAEKALPNSLYGVHILIDGKTIAMARVVGDGALNFDIVDVAVDPDFQGQGLGNTVMQHVMAYLDKAAMPSAYITLMADVPALYLKFGFKFSSPASEGMYMVK</sequence>
<keyword evidence="2" id="KW-0808">Transferase</keyword>
<dbReference type="PANTHER" id="PTHR43233:SF1">
    <property type="entry name" value="FAMILY N-ACETYLTRANSFERASE, PUTATIVE (AFU_ORTHOLOGUE AFUA_6G03350)-RELATED"/>
    <property type="match status" value="1"/>
</dbReference>
<dbReference type="InterPro" id="IPR000182">
    <property type="entry name" value="GNAT_dom"/>
</dbReference>
<evidence type="ECO:0000313" key="3">
    <source>
        <dbReference type="Proteomes" id="UP000290244"/>
    </source>
</evidence>
<protein>
    <submittedName>
        <fullName evidence="2">N-acetyltransferase</fullName>
    </submittedName>
</protein>
<organism evidence="2 3">
    <name type="scientific">Litorilituus sediminis</name>
    <dbReference type="NCBI Taxonomy" id="718192"/>
    <lineage>
        <taxon>Bacteria</taxon>
        <taxon>Pseudomonadati</taxon>
        <taxon>Pseudomonadota</taxon>
        <taxon>Gammaproteobacteria</taxon>
        <taxon>Alteromonadales</taxon>
        <taxon>Colwelliaceae</taxon>
        <taxon>Litorilituus</taxon>
    </lineage>
</organism>
<dbReference type="AlphaFoldDB" id="A0A4P6P945"/>
<dbReference type="EMBL" id="CP034759">
    <property type="protein sequence ID" value="QBG36035.1"/>
    <property type="molecule type" value="Genomic_DNA"/>
</dbReference>
<reference evidence="2 3" key="1">
    <citation type="submission" date="2018-12" db="EMBL/GenBank/DDBJ databases">
        <title>Complete genome of Litorilituus sediminis.</title>
        <authorList>
            <person name="Liu A."/>
            <person name="Rong J."/>
        </authorList>
    </citation>
    <scope>NUCLEOTIDE SEQUENCE [LARGE SCALE GENOMIC DNA]</scope>
    <source>
        <strain evidence="2 3">JCM 17549</strain>
    </source>
</reference>
<dbReference type="InterPro" id="IPR016181">
    <property type="entry name" value="Acyl_CoA_acyltransferase"/>
</dbReference>
<dbReference type="Pfam" id="PF13508">
    <property type="entry name" value="Acetyltransf_7"/>
    <property type="match status" value="1"/>
</dbReference>
<evidence type="ECO:0000313" key="2">
    <source>
        <dbReference type="EMBL" id="QBG36035.1"/>
    </source>
</evidence>
<accession>A0A4P6P945</accession>
<dbReference type="Gene3D" id="3.40.630.30">
    <property type="match status" value="1"/>
</dbReference>
<dbReference type="SUPFAM" id="SSF55729">
    <property type="entry name" value="Acyl-CoA N-acyltransferases (Nat)"/>
    <property type="match status" value="1"/>
</dbReference>
<dbReference type="InterPro" id="IPR053144">
    <property type="entry name" value="Acetyltransferase_Butenolide"/>
</dbReference>
<dbReference type="OrthoDB" id="9775804at2"/>
<dbReference type="RefSeq" id="WP_130601794.1">
    <property type="nucleotide sequence ID" value="NZ_CP034759.1"/>
</dbReference>
<proteinExistence type="predicted"/>
<dbReference type="KEGG" id="lsd:EMK97_10110"/>